<comment type="caution">
    <text evidence="2">The sequence shown here is derived from an EMBL/GenBank/DDBJ whole genome shotgun (WGS) entry which is preliminary data.</text>
</comment>
<keyword evidence="2" id="KW-0378">Hydrolase</keyword>
<dbReference type="InterPro" id="IPR051049">
    <property type="entry name" value="Dienelactone_hydrolase-like"/>
</dbReference>
<sequence>MCDEPTPAELAAAPAVSRRQFALIGTAAVLAACQGTDVSGAGGPAGKAVREAAVMVPTPDGRADALFFHPPSGRHPGVVMWPDIAGIREASRAMARRLAAEGYAVLLVNPYYRGARAPVLASLAEWRTPEGQARLKPLIAAITPEGTTRDGGAFVAWLDSRPEVDKARGIGSNGYCMGGPFAVRTALAAPGRVGAVASLHGGGLVLDATDSPHRLLGQTRASFLFAIGRNDDARSPGDKDALKAAAAAAHRPAEVEVYAADHGWTVPDSPVYNPAEAERAWARMVALFARL</sequence>
<dbReference type="EMBL" id="JBHRTQ010000003">
    <property type="protein sequence ID" value="MFC3173193.1"/>
    <property type="molecule type" value="Genomic_DNA"/>
</dbReference>
<dbReference type="InterPro" id="IPR002925">
    <property type="entry name" value="Dienelactn_hydro"/>
</dbReference>
<dbReference type="SUPFAM" id="SSF53474">
    <property type="entry name" value="alpha/beta-Hydrolases"/>
    <property type="match status" value="1"/>
</dbReference>
<dbReference type="Gene3D" id="3.40.50.1820">
    <property type="entry name" value="alpha/beta hydrolase"/>
    <property type="match status" value="1"/>
</dbReference>
<evidence type="ECO:0000313" key="2">
    <source>
        <dbReference type="EMBL" id="MFC3173193.1"/>
    </source>
</evidence>
<protein>
    <submittedName>
        <fullName evidence="2">Dienelactone hydrolase family protein</fullName>
        <ecNumber evidence="2">3.1.-.-</ecNumber>
    </submittedName>
</protein>
<evidence type="ECO:0000313" key="3">
    <source>
        <dbReference type="Proteomes" id="UP001595604"/>
    </source>
</evidence>
<organism evidence="2 3">
    <name type="scientific">Novosphingobium bradum</name>
    <dbReference type="NCBI Taxonomy" id="1737444"/>
    <lineage>
        <taxon>Bacteria</taxon>
        <taxon>Pseudomonadati</taxon>
        <taxon>Pseudomonadota</taxon>
        <taxon>Alphaproteobacteria</taxon>
        <taxon>Sphingomonadales</taxon>
        <taxon>Sphingomonadaceae</taxon>
        <taxon>Novosphingobium</taxon>
    </lineage>
</organism>
<dbReference type="EC" id="3.1.-.-" evidence="2"/>
<name>A0ABV7IKH6_9SPHN</name>
<dbReference type="PANTHER" id="PTHR46623">
    <property type="entry name" value="CARBOXYMETHYLENEBUTENOLIDASE-RELATED"/>
    <property type="match status" value="1"/>
</dbReference>
<accession>A0ABV7IKH6</accession>
<dbReference type="InterPro" id="IPR029058">
    <property type="entry name" value="AB_hydrolase_fold"/>
</dbReference>
<dbReference type="RefSeq" id="WP_379508583.1">
    <property type="nucleotide sequence ID" value="NZ_JBHRTQ010000003.1"/>
</dbReference>
<proteinExistence type="predicted"/>
<dbReference type="Pfam" id="PF01738">
    <property type="entry name" value="DLH"/>
    <property type="match status" value="1"/>
</dbReference>
<reference evidence="3" key="1">
    <citation type="journal article" date="2019" name="Int. J. Syst. Evol. Microbiol.">
        <title>The Global Catalogue of Microorganisms (GCM) 10K type strain sequencing project: providing services to taxonomists for standard genome sequencing and annotation.</title>
        <authorList>
            <consortium name="The Broad Institute Genomics Platform"/>
            <consortium name="The Broad Institute Genome Sequencing Center for Infectious Disease"/>
            <person name="Wu L."/>
            <person name="Ma J."/>
        </authorList>
    </citation>
    <scope>NUCLEOTIDE SEQUENCE [LARGE SCALE GENOMIC DNA]</scope>
    <source>
        <strain evidence="3">KCTC 42984</strain>
    </source>
</reference>
<feature type="domain" description="Dienelactone hydrolase" evidence="1">
    <location>
        <begin position="64"/>
        <end position="290"/>
    </location>
</feature>
<keyword evidence="3" id="KW-1185">Reference proteome</keyword>
<dbReference type="GO" id="GO:0016787">
    <property type="term" value="F:hydrolase activity"/>
    <property type="evidence" value="ECO:0007669"/>
    <property type="project" value="UniProtKB-KW"/>
</dbReference>
<dbReference type="Proteomes" id="UP001595604">
    <property type="component" value="Unassembled WGS sequence"/>
</dbReference>
<evidence type="ECO:0000259" key="1">
    <source>
        <dbReference type="Pfam" id="PF01738"/>
    </source>
</evidence>
<gene>
    <name evidence="2" type="ORF">ACFOD9_02890</name>
</gene>
<dbReference type="PANTHER" id="PTHR46623:SF10">
    <property type="entry name" value="CARBOXYMETHYLENEBUTENOLIDASE HOMOLOG"/>
    <property type="match status" value="1"/>
</dbReference>